<proteinExistence type="predicted"/>
<reference evidence="2" key="2">
    <citation type="submission" date="2013-12" db="EMBL/GenBank/DDBJ databases">
        <title>Evolution of pathogenesis and genome organization in the Tremellales.</title>
        <authorList>
            <person name="Cuomo C."/>
            <person name="Litvintseva A."/>
            <person name="Heitman J."/>
            <person name="Chen Y."/>
            <person name="Sun S."/>
            <person name="Springer D."/>
            <person name="Dromer F."/>
            <person name="Young S."/>
            <person name="Zeng Q."/>
            <person name="Chapman S."/>
            <person name="Gujja S."/>
            <person name="Saif S."/>
            <person name="Birren B."/>
        </authorList>
    </citation>
    <scope>NUCLEOTIDE SEQUENCE [LARGE SCALE GENOMIC DNA]</scope>
    <source>
        <strain evidence="2">CBS 10435</strain>
    </source>
</reference>
<protein>
    <submittedName>
        <fullName evidence="1">Uncharacterized protein</fullName>
    </submittedName>
</protein>
<dbReference type="EMBL" id="KV700096">
    <property type="protein sequence ID" value="OCF54024.1"/>
    <property type="molecule type" value="Genomic_DNA"/>
</dbReference>
<gene>
    <name evidence="1" type="ORF">L486_08464</name>
</gene>
<dbReference type="AlphaFoldDB" id="A0A1B9IF11"/>
<organism evidence="1 2">
    <name type="scientific">Kwoniella mangroviensis CBS 10435</name>
    <dbReference type="NCBI Taxonomy" id="1331196"/>
    <lineage>
        <taxon>Eukaryota</taxon>
        <taxon>Fungi</taxon>
        <taxon>Dikarya</taxon>
        <taxon>Basidiomycota</taxon>
        <taxon>Agaricomycotina</taxon>
        <taxon>Tremellomycetes</taxon>
        <taxon>Tremellales</taxon>
        <taxon>Cryptococcaceae</taxon>
        <taxon>Kwoniella</taxon>
    </lineage>
</organism>
<keyword evidence="2" id="KW-1185">Reference proteome</keyword>
<sequence>MPTIDSLSDGNQQLSPLALQRFPAPALKMIIDCLSVSDRPDLLRLMYCSKDTYRRFYPFLYETFTVRQQHVHHVLSSVRRAQPCFEEDDKLKVIDNEKPLSTIPSPIEMLRSTKHLILEDLDSALSIAGLSGLTGNRPADLLPIDQAASSFDRVETLSFGFRLILDLDMESSSVAALELQDQLLSFTSFLRPRHICVHLPKGGNDDVDYVRAVSRFFNKLHAGRKDSWTIESTTIHGVGRRGSPAMLHWRKYTKIIFEDCPARLRKKENSAKVHHMIDCICLPNFYWTIGTLCSAFPPPDIAKTLQPYHLELVNLPCSSAAYLKLENIVKVLIGPGIEVYDESTIGHWDKALGWMKTNLTITSKEDAQPCVCCGKL</sequence>
<evidence type="ECO:0000313" key="2">
    <source>
        <dbReference type="Proteomes" id="UP000092583"/>
    </source>
</evidence>
<name>A0A1B9IF11_9TREE</name>
<reference evidence="1 2" key="1">
    <citation type="submission" date="2013-07" db="EMBL/GenBank/DDBJ databases">
        <title>The Genome Sequence of Kwoniella mangroviensis CBS10435.</title>
        <authorList>
            <consortium name="The Broad Institute Genome Sequencing Platform"/>
            <person name="Cuomo C."/>
            <person name="Litvintseva A."/>
            <person name="Chen Y."/>
            <person name="Heitman J."/>
            <person name="Sun S."/>
            <person name="Springer D."/>
            <person name="Dromer F."/>
            <person name="Young S.K."/>
            <person name="Zeng Q."/>
            <person name="Gargeya S."/>
            <person name="Fitzgerald M."/>
            <person name="Abouelleil A."/>
            <person name="Alvarado L."/>
            <person name="Berlin A.M."/>
            <person name="Chapman S.B."/>
            <person name="Dewar J."/>
            <person name="Goldberg J."/>
            <person name="Griggs A."/>
            <person name="Gujja S."/>
            <person name="Hansen M."/>
            <person name="Howarth C."/>
            <person name="Imamovic A."/>
            <person name="Larimer J."/>
            <person name="McCowan C."/>
            <person name="Murphy C."/>
            <person name="Pearson M."/>
            <person name="Priest M."/>
            <person name="Roberts A."/>
            <person name="Saif S."/>
            <person name="Shea T."/>
            <person name="Sykes S."/>
            <person name="Wortman J."/>
            <person name="Nusbaum C."/>
            <person name="Birren B."/>
        </authorList>
    </citation>
    <scope>NUCLEOTIDE SEQUENCE [LARGE SCALE GENOMIC DNA]</scope>
    <source>
        <strain evidence="1 2">CBS 10435</strain>
    </source>
</reference>
<dbReference type="OrthoDB" id="2566380at2759"/>
<evidence type="ECO:0000313" key="1">
    <source>
        <dbReference type="EMBL" id="OCF54024.1"/>
    </source>
</evidence>
<dbReference type="Proteomes" id="UP000092583">
    <property type="component" value="Unassembled WGS sequence"/>
</dbReference>
<accession>A0A1B9IF11</accession>